<dbReference type="AlphaFoldDB" id="A0A1W1XZS9"/>
<organism evidence="2 3">
    <name type="scientific">Clostridium acidisoli DSM 12555</name>
    <dbReference type="NCBI Taxonomy" id="1121291"/>
    <lineage>
        <taxon>Bacteria</taxon>
        <taxon>Bacillati</taxon>
        <taxon>Bacillota</taxon>
        <taxon>Clostridia</taxon>
        <taxon>Eubacteriales</taxon>
        <taxon>Clostridiaceae</taxon>
        <taxon>Clostridium</taxon>
    </lineage>
</organism>
<protein>
    <submittedName>
        <fullName evidence="2">Uncharacterized protein</fullName>
    </submittedName>
</protein>
<reference evidence="2 3" key="1">
    <citation type="submission" date="2017-04" db="EMBL/GenBank/DDBJ databases">
        <authorList>
            <person name="Afonso C.L."/>
            <person name="Miller P.J."/>
            <person name="Scott M.A."/>
            <person name="Spackman E."/>
            <person name="Goraichik I."/>
            <person name="Dimitrov K.M."/>
            <person name="Suarez D.L."/>
            <person name="Swayne D.E."/>
        </authorList>
    </citation>
    <scope>NUCLEOTIDE SEQUENCE [LARGE SCALE GENOMIC DNA]</scope>
    <source>
        <strain evidence="2 3">DSM 12555</strain>
    </source>
</reference>
<evidence type="ECO:0000313" key="3">
    <source>
        <dbReference type="Proteomes" id="UP000192468"/>
    </source>
</evidence>
<sequence length="603" mass="67925">MLILFVGIISIFVFKPSVVIARDGEHIFEPMINDGNLEYDYGLNFVLSNNINDPHISGSKPFTTPPYPDDSQTITISNRRDRSTGLENDDRRGWNYYGCEWLTNSEIYRFHDNNEGHNEYLDDSYNPTNPGDGNAIEGIQEGSYYDGYWNSYRRAVMMLYSRQLPSPVHYSTVVSFPNSFPNGLHTYLNGSDLWIPANVNTDITDTGIDVYPDSYGQNAQYEGTIRNNEIIIKSTNNNSVSIDKYMDADGNYSNDVGTQKGDDLVQDFNVSGGINENGNSPSRANVSTKNWNGMEREFTSATMTINGQDGLNLEIGTKEMNKYNRWDGYSSGFSYNNVNYSELKIDGIAPGFTDTENTNVDSNVRTSVNMDSNLNISANVVNLYDNESGIKSVYAKIYPCDEDGTQQDGIEAKTVQLNNVNGNWTLDNTDAYGLFPYDPNKTEYINVDIYTEDNVGNVGKIYSKTLDLFTVYAYVVPYQNPSYNPDTQGLYSFESGQYAILKIFTSGYPDKLEITYPDELSEIDDSLDRDGENAMSITPQKNLETDVVFKIPEYTPIADNYIIDVIAHRTSTGSDREDDRPKFNVVDNIFNGIRTRINNNNSK</sequence>
<evidence type="ECO:0000313" key="2">
    <source>
        <dbReference type="EMBL" id="SMC28998.1"/>
    </source>
</evidence>
<gene>
    <name evidence="2" type="ORF">SAMN02745134_03746</name>
</gene>
<accession>A0A1W1XZS9</accession>
<dbReference type="STRING" id="1121291.SAMN02745134_03746"/>
<dbReference type="Proteomes" id="UP000192468">
    <property type="component" value="Unassembled WGS sequence"/>
</dbReference>
<proteinExistence type="predicted"/>
<feature type="compositionally biased region" description="Basic and acidic residues" evidence="1">
    <location>
        <begin position="78"/>
        <end position="87"/>
    </location>
</feature>
<dbReference type="EMBL" id="FWXH01000034">
    <property type="protein sequence ID" value="SMC28998.1"/>
    <property type="molecule type" value="Genomic_DNA"/>
</dbReference>
<evidence type="ECO:0000256" key="1">
    <source>
        <dbReference type="SAM" id="MobiDB-lite"/>
    </source>
</evidence>
<name>A0A1W1XZS9_9CLOT</name>
<feature type="region of interest" description="Disordered" evidence="1">
    <location>
        <begin position="58"/>
        <end position="87"/>
    </location>
</feature>
<keyword evidence="3" id="KW-1185">Reference proteome</keyword>